<name>A0A931AQL0_9FIRM</name>
<dbReference type="Proteomes" id="UP000621436">
    <property type="component" value="Unassembled WGS sequence"/>
</dbReference>
<gene>
    <name evidence="1" type="ORF">I0Q91_08615</name>
</gene>
<evidence type="ECO:0000313" key="1">
    <source>
        <dbReference type="EMBL" id="MBF8437137.1"/>
    </source>
</evidence>
<sequence length="101" mass="11439">MKSSQFFILLILIIMILMAVTNPGMDDYVSWVADQSSEEASNQFEELLTRFVGEPMIRRASSRNNYVIFSIYETNIPDLNGEESSTTIGIFGNFFVLNSPD</sequence>
<accession>A0A931AQL0</accession>
<protein>
    <submittedName>
        <fullName evidence="1">DUF4359 domain-containing protein</fullName>
    </submittedName>
</protein>
<proteinExistence type="predicted"/>
<keyword evidence="2" id="KW-1185">Reference proteome</keyword>
<evidence type="ECO:0000313" key="2">
    <source>
        <dbReference type="Proteomes" id="UP000621436"/>
    </source>
</evidence>
<dbReference type="InterPro" id="IPR025578">
    <property type="entry name" value="DUF4359"/>
</dbReference>
<organism evidence="1 2">
    <name type="scientific">Halonatronomonas betaini</name>
    <dbReference type="NCBI Taxonomy" id="2778430"/>
    <lineage>
        <taxon>Bacteria</taxon>
        <taxon>Bacillati</taxon>
        <taxon>Bacillota</taxon>
        <taxon>Clostridia</taxon>
        <taxon>Halanaerobiales</taxon>
        <taxon>Halarsenatibacteraceae</taxon>
        <taxon>Halonatronomonas</taxon>
    </lineage>
</organism>
<dbReference type="RefSeq" id="WP_270454089.1">
    <property type="nucleotide sequence ID" value="NZ_JADPIE010000004.1"/>
</dbReference>
<dbReference type="AlphaFoldDB" id="A0A931AQL0"/>
<reference evidence="1" key="1">
    <citation type="submission" date="2020-11" db="EMBL/GenBank/DDBJ databases">
        <title>Halonatronomonas betainensis gen. nov., sp. nov. a novel haloalkaliphilic representative of the family Halanaerobiacae capable of betaine degradation.</title>
        <authorList>
            <person name="Boltyanskaya Y."/>
            <person name="Kevbrin V."/>
            <person name="Detkova E."/>
            <person name="Grouzdev D.S."/>
            <person name="Koziaeva V."/>
            <person name="Zhilina T."/>
        </authorList>
    </citation>
    <scope>NUCLEOTIDE SEQUENCE</scope>
    <source>
        <strain evidence="1">Z-7014</strain>
    </source>
</reference>
<comment type="caution">
    <text evidence="1">The sequence shown here is derived from an EMBL/GenBank/DDBJ whole genome shotgun (WGS) entry which is preliminary data.</text>
</comment>
<dbReference type="EMBL" id="JADPIE010000004">
    <property type="protein sequence ID" value="MBF8437137.1"/>
    <property type="molecule type" value="Genomic_DNA"/>
</dbReference>
<dbReference type="Pfam" id="PF14271">
    <property type="entry name" value="DUF4359"/>
    <property type="match status" value="1"/>
</dbReference>